<evidence type="ECO:0000256" key="6">
    <source>
        <dbReference type="ARBA" id="ARBA00022801"/>
    </source>
</evidence>
<keyword evidence="6" id="KW-0378">Hydrolase</keyword>
<organism evidence="12 13">
    <name type="scientific">Nocardia brasiliensis (strain ATCC 700358 / HUJEG-1)</name>
    <dbReference type="NCBI Taxonomy" id="1133849"/>
    <lineage>
        <taxon>Bacteria</taxon>
        <taxon>Bacillati</taxon>
        <taxon>Actinomycetota</taxon>
        <taxon>Actinomycetes</taxon>
        <taxon>Mycobacteriales</taxon>
        <taxon>Nocardiaceae</taxon>
        <taxon>Nocardia</taxon>
    </lineage>
</organism>
<proteinExistence type="inferred from homology"/>
<keyword evidence="13" id="KW-1185">Reference proteome</keyword>
<dbReference type="NCBIfam" id="TIGR03919">
    <property type="entry name" value="T7SS_EccB"/>
    <property type="match status" value="1"/>
</dbReference>
<evidence type="ECO:0000256" key="3">
    <source>
        <dbReference type="ARBA" id="ARBA00022475"/>
    </source>
</evidence>
<reference evidence="12 13" key="1">
    <citation type="journal article" date="2012" name="J. Bacteriol.">
        <title>Complete genome sequence of Nocardia brasiliensis HUJEG-1.</title>
        <authorList>
            <person name="Vera-Cabrera L."/>
            <person name="Ortiz-Lopez R."/>
            <person name="Elizondo-Gonzalez R."/>
            <person name="Perez-Maya A.A."/>
            <person name="Ocampo-Candiani J."/>
        </authorList>
    </citation>
    <scope>NUCLEOTIDE SEQUENCE [LARGE SCALE GENOMIC DNA]</scope>
    <source>
        <strain evidence="13">ATCC 700358</strain>
    </source>
</reference>
<dbReference type="GO" id="GO:0016787">
    <property type="term" value="F:hydrolase activity"/>
    <property type="evidence" value="ECO:0007669"/>
    <property type="project" value="UniProtKB-KW"/>
</dbReference>
<comment type="similarity">
    <text evidence="2">Belongs to the EccB family.</text>
</comment>
<evidence type="ECO:0000256" key="2">
    <source>
        <dbReference type="ARBA" id="ARBA00008149"/>
    </source>
</evidence>
<evidence type="ECO:0000256" key="11">
    <source>
        <dbReference type="SAM" id="Phobius"/>
    </source>
</evidence>
<keyword evidence="3" id="KW-1003">Cell membrane</keyword>
<keyword evidence="8 11" id="KW-1133">Transmembrane helix</keyword>
<dbReference type="AlphaFoldDB" id="K0EZ02"/>
<dbReference type="KEGG" id="nbr:O3I_023810"/>
<feature type="region of interest" description="Disordered" evidence="10">
    <location>
        <begin position="491"/>
        <end position="512"/>
    </location>
</feature>
<keyword evidence="5" id="KW-0547">Nucleotide-binding</keyword>
<protein>
    <recommendedName>
        <fullName evidence="14">Type VII secretion protein EccB</fullName>
    </recommendedName>
</protein>
<evidence type="ECO:0000256" key="8">
    <source>
        <dbReference type="ARBA" id="ARBA00022989"/>
    </source>
</evidence>
<evidence type="ECO:0000256" key="7">
    <source>
        <dbReference type="ARBA" id="ARBA00022840"/>
    </source>
</evidence>
<dbReference type="STRING" id="1133849.O3I_023810"/>
<dbReference type="Gene3D" id="3.30.2390.20">
    <property type="entry name" value="Type VII secretion system EccB, repeat 1 domain"/>
    <property type="match status" value="1"/>
</dbReference>
<dbReference type="eggNOG" id="COG3266">
    <property type="taxonomic scope" value="Bacteria"/>
</dbReference>
<evidence type="ECO:0008006" key="14">
    <source>
        <dbReference type="Google" id="ProtNLM"/>
    </source>
</evidence>
<dbReference type="Gene3D" id="2.40.50.910">
    <property type="entry name" value="Type VII secretion system EccB, repeat 3 domain"/>
    <property type="match status" value="1"/>
</dbReference>
<accession>K0EZ02</accession>
<keyword evidence="9 11" id="KW-0472">Membrane</keyword>
<evidence type="ECO:0000256" key="10">
    <source>
        <dbReference type="SAM" id="MobiDB-lite"/>
    </source>
</evidence>
<evidence type="ECO:0000256" key="9">
    <source>
        <dbReference type="ARBA" id="ARBA00023136"/>
    </source>
</evidence>
<name>K0EZ02_NOCB7</name>
<dbReference type="HOGENOM" id="CLU_036302_3_0_11"/>
<dbReference type="GO" id="GO:0005524">
    <property type="term" value="F:ATP binding"/>
    <property type="evidence" value="ECO:0007669"/>
    <property type="project" value="UniProtKB-KW"/>
</dbReference>
<sequence>MVTKHQVSGWRFLLRRIEHALVRRDASMIDDPQRGRSTALAIGVALACVIVAGAAVLAFFRPDKKVGDARLVAEKETGALYVRVGDRLYPALNLTSARLILGAPEKPVSVARSELARFPRGPWVGIPGAPGALADSGGSDSSWAVCDAPRTGMAAPIDMATGLPVLAHSAVRTTVIGGPLSADDAGARELGPGQARLLRSDGTTWLVYRGSADQVVRAAIDLADAPVVLALGLDSAAPVLPASPGLINSLTEVPAIRVPEVPESGTSVTLASGLVARVGAVLAVSVTGEETAHYVVTKSGLVRVNSVVAAMIRYANAQGNATAAPVGPDVVAAGLRPGSLSGTEAYPAQQVGLVDPADTPVTCQHWSKTEGGGEARMTLLVGRELPLAASEQSRAVELVTAAGSKGRTADAAYLPRDTGSFVQVTGSAPGSPRRESLFWISDSGVRYGIETGRTSGSSDPTLTALGLRSPVLAPWSIVSLFAPGPTLSQQDARVQHDGIPSTGVGAELVGPR</sequence>
<dbReference type="GO" id="GO:0005576">
    <property type="term" value="C:extracellular region"/>
    <property type="evidence" value="ECO:0007669"/>
    <property type="project" value="TreeGrafter"/>
</dbReference>
<gene>
    <name evidence="12" type="ORF">O3I_023810</name>
</gene>
<dbReference type="PANTHER" id="PTHR40765:SF2">
    <property type="entry name" value="ESX-2 SECRETION SYSTEM ATPASE ECCB2"/>
    <property type="match status" value="1"/>
</dbReference>
<evidence type="ECO:0000256" key="1">
    <source>
        <dbReference type="ARBA" id="ARBA00004162"/>
    </source>
</evidence>
<dbReference type="InterPro" id="IPR042485">
    <property type="entry name" value="T7SS_EccB_R3"/>
</dbReference>
<comment type="subcellular location">
    <subcellularLocation>
        <location evidence="1">Cell membrane</location>
        <topology evidence="1">Single-pass membrane protein</topology>
    </subcellularLocation>
</comment>
<dbReference type="InterPro" id="IPR007795">
    <property type="entry name" value="T7SS_EccB"/>
</dbReference>
<evidence type="ECO:0000256" key="4">
    <source>
        <dbReference type="ARBA" id="ARBA00022692"/>
    </source>
</evidence>
<evidence type="ECO:0000313" key="12">
    <source>
        <dbReference type="EMBL" id="AFU02717.1"/>
    </source>
</evidence>
<dbReference type="Proteomes" id="UP000006304">
    <property type="component" value="Chromosome"/>
</dbReference>
<dbReference type="Pfam" id="PF05108">
    <property type="entry name" value="T7SS_ESX1_EccB"/>
    <property type="match status" value="1"/>
</dbReference>
<evidence type="ECO:0000313" key="13">
    <source>
        <dbReference type="Proteomes" id="UP000006304"/>
    </source>
</evidence>
<evidence type="ECO:0000256" key="5">
    <source>
        <dbReference type="ARBA" id="ARBA00022741"/>
    </source>
</evidence>
<dbReference type="InterPro" id="IPR044857">
    <property type="entry name" value="T7SS_EccB_R1"/>
</dbReference>
<feature type="transmembrane region" description="Helical" evidence="11">
    <location>
        <begin position="38"/>
        <end position="60"/>
    </location>
</feature>
<dbReference type="EMBL" id="CP003876">
    <property type="protein sequence ID" value="AFU02717.1"/>
    <property type="molecule type" value="Genomic_DNA"/>
</dbReference>
<dbReference type="PANTHER" id="PTHR40765">
    <property type="entry name" value="ESX-2 SECRETION SYSTEM ATPASE ECCB2"/>
    <property type="match status" value="1"/>
</dbReference>
<dbReference type="GO" id="GO:0005886">
    <property type="term" value="C:plasma membrane"/>
    <property type="evidence" value="ECO:0007669"/>
    <property type="project" value="UniProtKB-SubCell"/>
</dbReference>
<keyword evidence="7" id="KW-0067">ATP-binding</keyword>
<keyword evidence="4 11" id="KW-0812">Transmembrane</keyword>